<protein>
    <recommendedName>
        <fullName evidence="4">VWA domain-containing protein</fullName>
    </recommendedName>
</protein>
<evidence type="ECO:0008006" key="4">
    <source>
        <dbReference type="Google" id="ProtNLM"/>
    </source>
</evidence>
<dbReference type="Proteomes" id="UP000095143">
    <property type="component" value="Unassembled WGS sequence"/>
</dbReference>
<organism evidence="2 3">
    <name type="scientific">Pseudomonas graminis</name>
    <dbReference type="NCBI Taxonomy" id="158627"/>
    <lineage>
        <taxon>Bacteria</taxon>
        <taxon>Pseudomonadati</taxon>
        <taxon>Pseudomonadota</taxon>
        <taxon>Gammaproteobacteria</taxon>
        <taxon>Pseudomonadales</taxon>
        <taxon>Pseudomonadaceae</taxon>
        <taxon>Pseudomonas</taxon>
    </lineage>
</organism>
<sequence length="278" mass="30962">MKRRALLASTLLLLGTPLLHAAERNDLPSCYDFAKLSEYRPASSGRELIIIVDQTVQLPKDLKESTYSHALRYVKPGDSVRLYQFSAYLPGNYMKLMYTGQLEDKLDDKKRDDIGMNSLRQLDNCLAKQVDFFRKTLGQKLVESFAKPGEDIAKSEIFFSLKQIGEDIAQRPAQEKVVLLVSDMLENSDFGSFYASNQIRAIDPAAELKKVEQKKLFADLGGAKVYVLGAGLVPGTAKNGYRSGNTVQKLETFWSGYLSQSNARLVSFGAPSLTVDLQ</sequence>
<reference evidence="2 3" key="1">
    <citation type="submission" date="2016-08" db="EMBL/GenBank/DDBJ databases">
        <title>Whole genome sequence of Pseudomonas graminis strain UASWS1507, a potential biological control agent for agriculture.</title>
        <authorList>
            <person name="Crovadore J."/>
            <person name="Calmin G."/>
            <person name="Chablais R."/>
            <person name="Cochard B."/>
            <person name="Lefort F."/>
        </authorList>
    </citation>
    <scope>NUCLEOTIDE SEQUENCE [LARGE SCALE GENOMIC DNA]</scope>
    <source>
        <strain evidence="2 3">UASWS1507</strain>
    </source>
</reference>
<dbReference type="AlphaFoldDB" id="A0A1C2DUU5"/>
<feature type="signal peptide" evidence="1">
    <location>
        <begin position="1"/>
        <end position="21"/>
    </location>
</feature>
<evidence type="ECO:0000313" key="2">
    <source>
        <dbReference type="EMBL" id="OCX18560.1"/>
    </source>
</evidence>
<evidence type="ECO:0000313" key="3">
    <source>
        <dbReference type="Proteomes" id="UP000095143"/>
    </source>
</evidence>
<comment type="caution">
    <text evidence="2">The sequence shown here is derived from an EMBL/GenBank/DDBJ whole genome shotgun (WGS) entry which is preliminary data.</text>
</comment>
<name>A0A1C2DUU5_9PSED</name>
<dbReference type="RefSeq" id="WP_065990047.1">
    <property type="nucleotide sequence ID" value="NZ_MDEN01000064.1"/>
</dbReference>
<evidence type="ECO:0000256" key="1">
    <source>
        <dbReference type="SAM" id="SignalP"/>
    </source>
</evidence>
<feature type="chain" id="PRO_5008659704" description="VWA domain-containing protein" evidence="1">
    <location>
        <begin position="22"/>
        <end position="278"/>
    </location>
</feature>
<keyword evidence="1" id="KW-0732">Signal</keyword>
<dbReference type="EMBL" id="MDEN01000064">
    <property type="protein sequence ID" value="OCX18560.1"/>
    <property type="molecule type" value="Genomic_DNA"/>
</dbReference>
<accession>A0A1C2DUU5</accession>
<gene>
    <name evidence="2" type="ORF">BBI10_16240</name>
</gene>
<proteinExistence type="predicted"/>
<dbReference type="OrthoDB" id="5365915at2"/>